<evidence type="ECO:0000256" key="2">
    <source>
        <dbReference type="SAM" id="MobiDB-lite"/>
    </source>
</evidence>
<dbReference type="PANTHER" id="PTHR31495:SF46">
    <property type="entry name" value="CALEOSIN"/>
    <property type="match status" value="1"/>
</dbReference>
<dbReference type="InterPro" id="IPR011992">
    <property type="entry name" value="EF-hand-dom_pair"/>
</dbReference>
<comment type="similarity">
    <text evidence="1">Belongs to the caleosin family.</text>
</comment>
<dbReference type="PANTHER" id="PTHR31495">
    <property type="entry name" value="PEROXYGENASE 3-RELATED"/>
    <property type="match status" value="1"/>
</dbReference>
<dbReference type="Pfam" id="PF05042">
    <property type="entry name" value="Caleosin"/>
    <property type="match status" value="1"/>
</dbReference>
<reference evidence="4" key="1">
    <citation type="journal article" date="2017" name="Cell">
        <title>Insights into land plant evolution garnered from the Marchantia polymorpha genome.</title>
        <authorList>
            <person name="Bowman J.L."/>
            <person name="Kohchi T."/>
            <person name="Yamato K.T."/>
            <person name="Jenkins J."/>
            <person name="Shu S."/>
            <person name="Ishizaki K."/>
            <person name="Yamaoka S."/>
            <person name="Nishihama R."/>
            <person name="Nakamura Y."/>
            <person name="Berger F."/>
            <person name="Adam C."/>
            <person name="Aki S.S."/>
            <person name="Althoff F."/>
            <person name="Araki T."/>
            <person name="Arteaga-Vazquez M.A."/>
            <person name="Balasubrmanian S."/>
            <person name="Barry K."/>
            <person name="Bauer D."/>
            <person name="Boehm C.R."/>
            <person name="Briginshaw L."/>
            <person name="Caballero-Perez J."/>
            <person name="Catarino B."/>
            <person name="Chen F."/>
            <person name="Chiyoda S."/>
            <person name="Chovatia M."/>
            <person name="Davies K.M."/>
            <person name="Delmans M."/>
            <person name="Demura T."/>
            <person name="Dierschke T."/>
            <person name="Dolan L."/>
            <person name="Dorantes-Acosta A.E."/>
            <person name="Eklund D.M."/>
            <person name="Florent S.N."/>
            <person name="Flores-Sandoval E."/>
            <person name="Fujiyama A."/>
            <person name="Fukuzawa H."/>
            <person name="Galik B."/>
            <person name="Grimanelli D."/>
            <person name="Grimwood J."/>
            <person name="Grossniklaus U."/>
            <person name="Hamada T."/>
            <person name="Haseloff J."/>
            <person name="Hetherington A.J."/>
            <person name="Higo A."/>
            <person name="Hirakawa Y."/>
            <person name="Hundley H.N."/>
            <person name="Ikeda Y."/>
            <person name="Inoue K."/>
            <person name="Inoue S.I."/>
            <person name="Ishida S."/>
            <person name="Jia Q."/>
            <person name="Kakita M."/>
            <person name="Kanazawa T."/>
            <person name="Kawai Y."/>
            <person name="Kawashima T."/>
            <person name="Kennedy M."/>
            <person name="Kinose K."/>
            <person name="Kinoshita T."/>
            <person name="Kohara Y."/>
            <person name="Koide E."/>
            <person name="Komatsu K."/>
            <person name="Kopischke S."/>
            <person name="Kubo M."/>
            <person name="Kyozuka J."/>
            <person name="Lagercrantz U."/>
            <person name="Lin S.S."/>
            <person name="Lindquist E."/>
            <person name="Lipzen A.M."/>
            <person name="Lu C.W."/>
            <person name="De Luna E."/>
            <person name="Martienssen R.A."/>
            <person name="Minamino N."/>
            <person name="Mizutani M."/>
            <person name="Mizutani M."/>
            <person name="Mochizuki N."/>
            <person name="Monte I."/>
            <person name="Mosher R."/>
            <person name="Nagasaki H."/>
            <person name="Nakagami H."/>
            <person name="Naramoto S."/>
            <person name="Nishitani K."/>
            <person name="Ohtani M."/>
            <person name="Okamoto T."/>
            <person name="Okumura M."/>
            <person name="Phillips J."/>
            <person name="Pollak B."/>
            <person name="Reinders A."/>
            <person name="Rovekamp M."/>
            <person name="Sano R."/>
            <person name="Sawa S."/>
            <person name="Schmid M.W."/>
            <person name="Shirakawa M."/>
            <person name="Solano R."/>
            <person name="Spunde A."/>
            <person name="Suetsugu N."/>
            <person name="Sugano S."/>
            <person name="Sugiyama A."/>
            <person name="Sun R."/>
            <person name="Suzuki Y."/>
            <person name="Takenaka M."/>
            <person name="Takezawa D."/>
            <person name="Tomogane H."/>
            <person name="Tsuzuki M."/>
            <person name="Ueda T."/>
            <person name="Umeda M."/>
            <person name="Ward J.M."/>
            <person name="Watanabe Y."/>
            <person name="Yazaki K."/>
            <person name="Yokoyama R."/>
            <person name="Yoshitake Y."/>
            <person name="Yotsui I."/>
            <person name="Zachgo S."/>
            <person name="Schmutz J."/>
        </authorList>
    </citation>
    <scope>NUCLEOTIDE SEQUENCE [LARGE SCALE GENOMIC DNA]</scope>
    <source>
        <strain evidence="4">Tak-1</strain>
    </source>
</reference>
<dbReference type="Gramene" id="Mp2g12320.1">
    <property type="protein sequence ID" value="Mp2g12320.1.cds"/>
    <property type="gene ID" value="Mp2g12320"/>
</dbReference>
<evidence type="ECO:0000256" key="1">
    <source>
        <dbReference type="ARBA" id="ARBA00006765"/>
    </source>
</evidence>
<evidence type="ECO:0000313" key="4">
    <source>
        <dbReference type="Proteomes" id="UP000244005"/>
    </source>
</evidence>
<name>A0A2R6XAZ2_MARPO</name>
<dbReference type="OrthoDB" id="640742at2759"/>
<dbReference type="GO" id="GO:0005509">
    <property type="term" value="F:calcium ion binding"/>
    <property type="evidence" value="ECO:0000318"/>
    <property type="project" value="GO_Central"/>
</dbReference>
<dbReference type="SUPFAM" id="SSF47473">
    <property type="entry name" value="EF-hand"/>
    <property type="match status" value="1"/>
</dbReference>
<dbReference type="GO" id="GO:0004497">
    <property type="term" value="F:monooxygenase activity"/>
    <property type="evidence" value="ECO:0000318"/>
    <property type="project" value="GO_Central"/>
</dbReference>
<evidence type="ECO:0008006" key="5">
    <source>
        <dbReference type="Google" id="ProtNLM"/>
    </source>
</evidence>
<organism evidence="3 4">
    <name type="scientific">Marchantia polymorpha</name>
    <name type="common">Common liverwort</name>
    <name type="synonym">Marchantia aquatica</name>
    <dbReference type="NCBI Taxonomy" id="3197"/>
    <lineage>
        <taxon>Eukaryota</taxon>
        <taxon>Viridiplantae</taxon>
        <taxon>Streptophyta</taxon>
        <taxon>Embryophyta</taxon>
        <taxon>Marchantiophyta</taxon>
        <taxon>Marchantiopsida</taxon>
        <taxon>Marchantiidae</taxon>
        <taxon>Marchantiales</taxon>
        <taxon>Marchantiaceae</taxon>
        <taxon>Marchantia</taxon>
    </lineage>
</organism>
<keyword evidence="4" id="KW-1185">Reference proteome</keyword>
<protein>
    <recommendedName>
        <fullName evidence="5">Caleosin</fullName>
    </recommendedName>
</protein>
<feature type="region of interest" description="Disordered" evidence="2">
    <location>
        <begin position="42"/>
        <end position="116"/>
    </location>
</feature>
<evidence type="ECO:0000313" key="3">
    <source>
        <dbReference type="EMBL" id="PTQ43276.1"/>
    </source>
</evidence>
<gene>
    <name evidence="3" type="ORF">MARPO_0026s0139</name>
</gene>
<accession>A0A2R6XAZ2</accession>
<dbReference type="InterPro" id="IPR007736">
    <property type="entry name" value="Caleosin-related"/>
</dbReference>
<dbReference type="Proteomes" id="UP000244005">
    <property type="component" value="Unassembled WGS sequence"/>
</dbReference>
<feature type="compositionally biased region" description="Polar residues" evidence="2">
    <location>
        <begin position="81"/>
        <end position="96"/>
    </location>
</feature>
<feature type="compositionally biased region" description="Polar residues" evidence="2">
    <location>
        <begin position="61"/>
        <end position="73"/>
    </location>
</feature>
<sequence>MYSRPFVRGLGSTTIVRQMSLSMSSLSNRVQGLAWSRPLQLSGRKVSRSDLPSRIKPGSRTVASIPQDTQYKSPPQEARSSKTAKGSSSQKTNSVAFETVARKAPATSERNVSTKDLPLEHPQLPRALVAADAEHPEGTPGRNPRDYTVLQQHCAFFDRNNDGVIYPNETYAGFKALGYSTSISTLAAIVINGAFSYPTYDGWVPDLRFPIYLEKIHRTKHGSDTEIYDTEGRFVPFKFEEIFNKYARTKPGFMTYEEIIYMTDSLRNVNDPFGWSAAKLEWGFTYWLVKDEEGFASKEAIRGIYDGSFFEYIENRIKSGDKSKIKKTEFSKIDSKNMN</sequence>
<proteinExistence type="inferred from homology"/>
<dbReference type="EMBL" id="KZ772698">
    <property type="protein sequence ID" value="PTQ43276.1"/>
    <property type="molecule type" value="Genomic_DNA"/>
</dbReference>
<dbReference type="AlphaFoldDB" id="A0A2R6XAZ2"/>